<evidence type="ECO:0000313" key="1">
    <source>
        <dbReference type="EMBL" id="NYD46519.1"/>
    </source>
</evidence>
<gene>
    <name evidence="1" type="ORF">BJY14_002502</name>
</gene>
<protein>
    <submittedName>
        <fullName evidence="1">Uncharacterized protein</fullName>
    </submittedName>
</protein>
<proteinExistence type="predicted"/>
<sequence>MRKSAGVAGGIVAAALVAGGVAAVAPDDGPAVERVAATSSESAGKRAGQRCAMNTKVKKGKFVGTKYVKPNRHPWRVTGEGPNSYLEYSGEEKVSNKITSSLNASYESISASVGFEVSAEKSTRLSYRVKLTKKAFYTIQVVQGFKGWKFYVWQDVGELRMGTPHSGIGLYCDVSKRNVYQGEAVAYQFWTLFNKCSYRAKGKTRNCSA</sequence>
<dbReference type="Proteomes" id="UP000529783">
    <property type="component" value="Unassembled WGS sequence"/>
</dbReference>
<reference evidence="1 2" key="1">
    <citation type="submission" date="2020-07" db="EMBL/GenBank/DDBJ databases">
        <title>Sequencing the genomes of 1000 actinobacteria strains.</title>
        <authorList>
            <person name="Klenk H.-P."/>
        </authorList>
    </citation>
    <scope>NUCLEOTIDE SEQUENCE [LARGE SCALE GENOMIC DNA]</scope>
    <source>
        <strain evidence="1 2">DSM 40398</strain>
    </source>
</reference>
<dbReference type="EMBL" id="JACCBA010000001">
    <property type="protein sequence ID" value="NYD46519.1"/>
    <property type="molecule type" value="Genomic_DNA"/>
</dbReference>
<keyword evidence="2" id="KW-1185">Reference proteome</keyword>
<accession>A0A7Y9EEW8</accession>
<dbReference type="AlphaFoldDB" id="A0A7Y9EEW8"/>
<organism evidence="1 2">
    <name type="scientific">Actinomadura luteofluorescens</name>
    <dbReference type="NCBI Taxonomy" id="46163"/>
    <lineage>
        <taxon>Bacteria</taxon>
        <taxon>Bacillati</taxon>
        <taxon>Actinomycetota</taxon>
        <taxon>Actinomycetes</taxon>
        <taxon>Streptosporangiales</taxon>
        <taxon>Thermomonosporaceae</taxon>
        <taxon>Actinomadura</taxon>
    </lineage>
</organism>
<evidence type="ECO:0000313" key="2">
    <source>
        <dbReference type="Proteomes" id="UP000529783"/>
    </source>
</evidence>
<name>A0A7Y9EEW8_9ACTN</name>
<comment type="caution">
    <text evidence="1">The sequence shown here is derived from an EMBL/GenBank/DDBJ whole genome shotgun (WGS) entry which is preliminary data.</text>
</comment>